<evidence type="ECO:0000313" key="2">
    <source>
        <dbReference type="EMBL" id="CAH1267053.1"/>
    </source>
</evidence>
<reference evidence="2" key="1">
    <citation type="submission" date="2022-01" db="EMBL/GenBank/DDBJ databases">
        <authorList>
            <person name="Braso-Vives M."/>
        </authorList>
    </citation>
    <scope>NUCLEOTIDE SEQUENCE</scope>
</reference>
<keyword evidence="3" id="KW-1185">Reference proteome</keyword>
<organism evidence="2 3">
    <name type="scientific">Branchiostoma lanceolatum</name>
    <name type="common">Common lancelet</name>
    <name type="synonym">Amphioxus lanceolatum</name>
    <dbReference type="NCBI Taxonomy" id="7740"/>
    <lineage>
        <taxon>Eukaryota</taxon>
        <taxon>Metazoa</taxon>
        <taxon>Chordata</taxon>
        <taxon>Cephalochordata</taxon>
        <taxon>Leptocardii</taxon>
        <taxon>Amphioxiformes</taxon>
        <taxon>Branchiostomatidae</taxon>
        <taxon>Branchiostoma</taxon>
    </lineage>
</organism>
<evidence type="ECO:0000256" key="1">
    <source>
        <dbReference type="SAM" id="MobiDB-lite"/>
    </source>
</evidence>
<dbReference type="OrthoDB" id="419631at2759"/>
<gene>
    <name evidence="2" type="primary">Hypp3668</name>
    <name evidence="2" type="ORF">BLAG_LOCUS20531</name>
</gene>
<sequence length="225" mass="25762">MLDKTNQEIKLLSKKTEDEISQLHMLTEQLRYENSSIRDTLAAESTKSQMLQENLKYVMHNTERRLQEISDSMTKKYQNAVGHLTTQEGSLEAQTLIETPETVEDERQEPKTGKGQAAAEQVEISDPEPVKTEEIDVKIDTVRHGEETVTVQQLEKLDEEPANNEESTNKDIAVRFEAVKAEELFGRCAFPCEEKSERETDMGREVPQETETVEKWLSQYNVDIG</sequence>
<dbReference type="Proteomes" id="UP000838412">
    <property type="component" value="Chromosome 6"/>
</dbReference>
<feature type="region of interest" description="Disordered" evidence="1">
    <location>
        <begin position="94"/>
        <end position="133"/>
    </location>
</feature>
<evidence type="ECO:0000313" key="3">
    <source>
        <dbReference type="Proteomes" id="UP000838412"/>
    </source>
</evidence>
<dbReference type="EMBL" id="OV696691">
    <property type="protein sequence ID" value="CAH1267053.1"/>
    <property type="molecule type" value="Genomic_DNA"/>
</dbReference>
<proteinExistence type="predicted"/>
<name>A0A8K0A0N2_BRALA</name>
<dbReference type="AlphaFoldDB" id="A0A8K0A0N2"/>
<protein>
    <submittedName>
        <fullName evidence="2">Hypp3668 protein</fullName>
    </submittedName>
</protein>
<accession>A0A8K0A0N2</accession>